<comment type="similarity">
    <text evidence="2 8">Belongs to the ZIP transporter (TC 2.A.5) family.</text>
</comment>
<feature type="transmembrane region" description="Helical" evidence="8">
    <location>
        <begin position="73"/>
        <end position="96"/>
    </location>
</feature>
<evidence type="ECO:0000313" key="10">
    <source>
        <dbReference type="EMBL" id="AAS54348.2"/>
    </source>
</evidence>
<keyword evidence="4 8" id="KW-0812">Transmembrane</keyword>
<dbReference type="InterPro" id="IPR003689">
    <property type="entry name" value="ZIP"/>
</dbReference>
<reference evidence="11" key="2">
    <citation type="journal article" date="2013" name="G3 (Bethesda)">
        <title>Genomes of Ashbya fungi isolated from insects reveal four mating-type loci, numerous translocations, lack of transposons, and distinct gene duplications.</title>
        <authorList>
            <person name="Dietrich F.S."/>
            <person name="Voegeli S."/>
            <person name="Kuo S."/>
            <person name="Philippsen P."/>
        </authorList>
    </citation>
    <scope>GENOME REANNOTATION</scope>
    <source>
        <strain evidence="11">ATCC 10895 / CBS 109.51 / FGSC 9923 / NRRL Y-1056</strain>
    </source>
</reference>
<feature type="transmembrane region" description="Helical" evidence="8">
    <location>
        <begin position="40"/>
        <end position="61"/>
    </location>
</feature>
<evidence type="ECO:0000256" key="5">
    <source>
        <dbReference type="ARBA" id="ARBA00022989"/>
    </source>
</evidence>
<evidence type="ECO:0000256" key="3">
    <source>
        <dbReference type="ARBA" id="ARBA00022448"/>
    </source>
</evidence>
<keyword evidence="11" id="KW-1185">Reference proteome</keyword>
<dbReference type="AlphaFoldDB" id="Q750T2"/>
<feature type="transmembrane region" description="Helical" evidence="8">
    <location>
        <begin position="214"/>
        <end position="237"/>
    </location>
</feature>
<dbReference type="NCBIfam" id="TIGR00820">
    <property type="entry name" value="zip"/>
    <property type="match status" value="1"/>
</dbReference>
<evidence type="ECO:0000256" key="6">
    <source>
        <dbReference type="ARBA" id="ARBA00023065"/>
    </source>
</evidence>
<reference evidence="10 11" key="1">
    <citation type="journal article" date="2004" name="Science">
        <title>The Ashbya gossypii genome as a tool for mapping the ancient Saccharomyces cerevisiae genome.</title>
        <authorList>
            <person name="Dietrich F.S."/>
            <person name="Voegeli S."/>
            <person name="Brachat S."/>
            <person name="Lerch A."/>
            <person name="Gates K."/>
            <person name="Steiner S."/>
            <person name="Mohr C."/>
            <person name="Pohlmann R."/>
            <person name="Luedi P."/>
            <person name="Choi S."/>
            <person name="Wing R.A."/>
            <person name="Flavier A."/>
            <person name="Gaffney T.D."/>
            <person name="Philippsen P."/>
        </authorList>
    </citation>
    <scope>NUCLEOTIDE SEQUENCE [LARGE SCALE GENOMIC DNA]</scope>
    <source>
        <strain evidence="11">ATCC 10895 / CBS 109.51 / FGSC 9923 / NRRL Y-1056</strain>
    </source>
</reference>
<keyword evidence="6 8" id="KW-0406">Ion transport</keyword>
<dbReference type="EMBL" id="AE016820">
    <property type="protein sequence ID" value="AAS54348.2"/>
    <property type="molecule type" value="Genomic_DNA"/>
</dbReference>
<accession>Q750T2</accession>
<feature type="transmembrane region" description="Helical" evidence="8">
    <location>
        <begin position="356"/>
        <end position="373"/>
    </location>
</feature>
<evidence type="ECO:0000256" key="8">
    <source>
        <dbReference type="RuleBase" id="RU362088"/>
    </source>
</evidence>
<evidence type="ECO:0000256" key="9">
    <source>
        <dbReference type="SAM" id="MobiDB-lite"/>
    </source>
</evidence>
<keyword evidence="7 8" id="KW-0472">Membrane</keyword>
<dbReference type="STRING" id="284811.Q750T2"/>
<evidence type="ECO:0000256" key="1">
    <source>
        <dbReference type="ARBA" id="ARBA00004141"/>
    </source>
</evidence>
<feature type="transmembrane region" description="Helical" evidence="8">
    <location>
        <begin position="311"/>
        <end position="335"/>
    </location>
</feature>
<protein>
    <submittedName>
        <fullName evidence="10">AGL143Cp</fullName>
    </submittedName>
</protein>
<evidence type="ECO:0000256" key="4">
    <source>
        <dbReference type="ARBA" id="ARBA00022692"/>
    </source>
</evidence>
<feature type="region of interest" description="Disordered" evidence="9">
    <location>
        <begin position="154"/>
        <end position="175"/>
    </location>
</feature>
<dbReference type="FunCoup" id="Q750T2">
    <property type="interactions" value="536"/>
</dbReference>
<evidence type="ECO:0000256" key="2">
    <source>
        <dbReference type="ARBA" id="ARBA00006939"/>
    </source>
</evidence>
<feature type="transmembrane region" description="Helical" evidence="8">
    <location>
        <begin position="116"/>
        <end position="134"/>
    </location>
</feature>
<dbReference type="GO" id="GO:0005886">
    <property type="term" value="C:plasma membrane"/>
    <property type="evidence" value="ECO:0000318"/>
    <property type="project" value="GO_Central"/>
</dbReference>
<gene>
    <name evidence="10" type="ORF">AGOS_AGL143C</name>
</gene>
<feature type="transmembrane region" description="Helical" evidence="8">
    <location>
        <begin position="278"/>
        <end position="299"/>
    </location>
</feature>
<dbReference type="Proteomes" id="UP000000591">
    <property type="component" value="Chromosome VII"/>
</dbReference>
<dbReference type="GeneID" id="4622817"/>
<dbReference type="eggNOG" id="KOG1558">
    <property type="taxonomic scope" value="Eukaryota"/>
</dbReference>
<dbReference type="Pfam" id="PF02535">
    <property type="entry name" value="Zip"/>
    <property type="match status" value="1"/>
</dbReference>
<dbReference type="InParanoid" id="Q750T2"/>
<keyword evidence="3 8" id="KW-0813">Transport</keyword>
<dbReference type="GO" id="GO:0000007">
    <property type="term" value="F:low-affinity zinc ion transmembrane transporter activity"/>
    <property type="evidence" value="ECO:0000318"/>
    <property type="project" value="GO_Central"/>
</dbReference>
<dbReference type="InterPro" id="IPR004698">
    <property type="entry name" value="Zn/Fe_permease_fun/pln"/>
</dbReference>
<dbReference type="HOGENOM" id="CLU_027089_0_2_1"/>
<evidence type="ECO:0000256" key="7">
    <source>
        <dbReference type="ARBA" id="ARBA00023136"/>
    </source>
</evidence>
<feature type="compositionally biased region" description="Acidic residues" evidence="9">
    <location>
        <begin position="24"/>
        <end position="34"/>
    </location>
</feature>
<dbReference type="RefSeq" id="NP_986524.2">
    <property type="nucleotide sequence ID" value="NM_211586.2"/>
</dbReference>
<dbReference type="OMA" id="CWVEGII"/>
<keyword evidence="5 8" id="KW-1133">Transmembrane helix</keyword>
<evidence type="ECO:0000313" key="11">
    <source>
        <dbReference type="Proteomes" id="UP000000591"/>
    </source>
</evidence>
<dbReference type="PANTHER" id="PTHR11040:SF69">
    <property type="entry name" value="ZINC-REGULATED TRANSPORTER 2"/>
    <property type="match status" value="1"/>
</dbReference>
<dbReference type="KEGG" id="ago:AGOS_AGL143C"/>
<dbReference type="PANTHER" id="PTHR11040">
    <property type="entry name" value="ZINC/IRON TRANSPORTER"/>
    <property type="match status" value="1"/>
</dbReference>
<dbReference type="GO" id="GO:0071578">
    <property type="term" value="P:zinc ion import across plasma membrane"/>
    <property type="evidence" value="ECO:0000318"/>
    <property type="project" value="GO_Central"/>
</dbReference>
<dbReference type="OrthoDB" id="448280at2759"/>
<comment type="caution">
    <text evidence="8">Lacks conserved residue(s) required for the propagation of feature annotation.</text>
</comment>
<proteinExistence type="inferred from homology"/>
<sequence length="374" mass="41104">MILEANDSLFGPLFKRHSHSHSEEPEECPTENEYDGSDGIRILSVFIILLASAIGTFFPMLGSRFSRVRLPTWAFFFAKYFGSGVIVATGFIHLLLHGHESLSNPCLGGVLSEYPWAFAICMMSLFTLFFVEINSHHFVNKAARSTAVAVAGDEKSIKEDESTEDTPPKPNTAVSGANSAVVSQHFAHDECHQDLEQAKSLAADPNREQYLNQLISLFILEFGVVFHSVLIGLSLAVTAEDHFTTLFVVLIFHQMFEGMGLGARIAETEWGVHRKWTPWLLGLGYCLSTPIAIAIGLGVRHSFAPESRPSLIVNGVFDSLSAGILLYTGLIELMAHEFLFSNSFKGEGGFNKMMQGFVYMCLGAGLMALLGKWA</sequence>
<feature type="region of interest" description="Disordered" evidence="9">
    <location>
        <begin position="14"/>
        <end position="34"/>
    </location>
</feature>
<comment type="subcellular location">
    <subcellularLocation>
        <location evidence="1 8">Membrane</location>
        <topology evidence="1 8">Multi-pass membrane protein</topology>
    </subcellularLocation>
</comment>
<name>Q750T2_EREGS</name>
<organism evidence="10 11">
    <name type="scientific">Eremothecium gossypii (strain ATCC 10895 / CBS 109.51 / FGSC 9923 / NRRL Y-1056)</name>
    <name type="common">Yeast</name>
    <name type="synonym">Ashbya gossypii</name>
    <dbReference type="NCBI Taxonomy" id="284811"/>
    <lineage>
        <taxon>Eukaryota</taxon>
        <taxon>Fungi</taxon>
        <taxon>Dikarya</taxon>
        <taxon>Ascomycota</taxon>
        <taxon>Saccharomycotina</taxon>
        <taxon>Saccharomycetes</taxon>
        <taxon>Saccharomycetales</taxon>
        <taxon>Saccharomycetaceae</taxon>
        <taxon>Eremothecium</taxon>
    </lineage>
</organism>